<evidence type="ECO:0000256" key="2">
    <source>
        <dbReference type="ARBA" id="ARBA00007441"/>
    </source>
</evidence>
<dbReference type="InterPro" id="IPR004839">
    <property type="entry name" value="Aminotransferase_I/II_large"/>
</dbReference>
<evidence type="ECO:0000256" key="5">
    <source>
        <dbReference type="ARBA" id="ARBA00022576"/>
    </source>
</evidence>
<dbReference type="FunFam" id="3.90.1150.10:FF:000001">
    <property type="entry name" value="Aspartate aminotransferase"/>
    <property type="match status" value="1"/>
</dbReference>
<dbReference type="Pfam" id="PF00155">
    <property type="entry name" value="Aminotran_1_2"/>
    <property type="match status" value="1"/>
</dbReference>
<dbReference type="InterPro" id="IPR015422">
    <property type="entry name" value="PyrdxlP-dep_Trfase_small"/>
</dbReference>
<keyword evidence="5 10" id="KW-0032">Aminotransferase</keyword>
<dbReference type="EC" id="2.6.1.1" evidence="4"/>
<dbReference type="Gene3D" id="3.90.1150.10">
    <property type="entry name" value="Aspartate Aminotransferase, domain 1"/>
    <property type="match status" value="1"/>
</dbReference>
<dbReference type="Proteomes" id="UP000247810">
    <property type="component" value="Unassembled WGS sequence"/>
</dbReference>
<organism evidence="10 11">
    <name type="scientific">Aspergillus ellipticus CBS 707.79</name>
    <dbReference type="NCBI Taxonomy" id="1448320"/>
    <lineage>
        <taxon>Eukaryota</taxon>
        <taxon>Fungi</taxon>
        <taxon>Dikarya</taxon>
        <taxon>Ascomycota</taxon>
        <taxon>Pezizomycotina</taxon>
        <taxon>Eurotiomycetes</taxon>
        <taxon>Eurotiomycetidae</taxon>
        <taxon>Eurotiales</taxon>
        <taxon>Aspergillaceae</taxon>
        <taxon>Aspergillus</taxon>
        <taxon>Aspergillus subgen. Circumdati</taxon>
    </lineage>
</organism>
<evidence type="ECO:0000256" key="6">
    <source>
        <dbReference type="ARBA" id="ARBA00022679"/>
    </source>
</evidence>
<dbReference type="AlphaFoldDB" id="A0A319DCF3"/>
<dbReference type="GO" id="GO:0005829">
    <property type="term" value="C:cytosol"/>
    <property type="evidence" value="ECO:0007669"/>
    <property type="project" value="TreeGrafter"/>
</dbReference>
<dbReference type="GO" id="GO:0004069">
    <property type="term" value="F:L-aspartate:2-oxoglutarate aminotransferase activity"/>
    <property type="evidence" value="ECO:0007669"/>
    <property type="project" value="UniProtKB-EC"/>
</dbReference>
<dbReference type="InterPro" id="IPR015424">
    <property type="entry name" value="PyrdxlP-dep_Trfase"/>
</dbReference>
<dbReference type="STRING" id="1448320.A0A319DCF3"/>
<comment type="subunit">
    <text evidence="3">Homodimer.</text>
</comment>
<proteinExistence type="inferred from homology"/>
<evidence type="ECO:0000256" key="7">
    <source>
        <dbReference type="ARBA" id="ARBA00022898"/>
    </source>
</evidence>
<evidence type="ECO:0000256" key="8">
    <source>
        <dbReference type="ARBA" id="ARBA00030923"/>
    </source>
</evidence>
<comment type="cofactor">
    <cofactor evidence="1">
        <name>pyridoxal 5'-phosphate</name>
        <dbReference type="ChEBI" id="CHEBI:597326"/>
    </cofactor>
</comment>
<dbReference type="Gene3D" id="3.40.640.10">
    <property type="entry name" value="Type I PLP-dependent aspartate aminotransferase-like (Major domain)"/>
    <property type="match status" value="1"/>
</dbReference>
<dbReference type="PANTHER" id="PTHR11879:SF55">
    <property type="entry name" value="GLUTAMATE OXALOACETATE TRANSAMINASE 1, ISOFORM B"/>
    <property type="match status" value="1"/>
</dbReference>
<dbReference type="EMBL" id="KZ826072">
    <property type="protein sequence ID" value="PYH88713.1"/>
    <property type="molecule type" value="Genomic_DNA"/>
</dbReference>
<evidence type="ECO:0000259" key="9">
    <source>
        <dbReference type="Pfam" id="PF00155"/>
    </source>
</evidence>
<dbReference type="VEuPathDB" id="FungiDB:BO71DRAFT_453897"/>
<dbReference type="PANTHER" id="PTHR11879">
    <property type="entry name" value="ASPARTATE AMINOTRANSFERASE"/>
    <property type="match status" value="1"/>
</dbReference>
<feature type="domain" description="Aminotransferase class I/classII large" evidence="9">
    <location>
        <begin position="35"/>
        <end position="405"/>
    </location>
</feature>
<dbReference type="GO" id="GO:0030170">
    <property type="term" value="F:pyridoxal phosphate binding"/>
    <property type="evidence" value="ECO:0007669"/>
    <property type="project" value="InterPro"/>
</dbReference>
<dbReference type="SUPFAM" id="SSF53383">
    <property type="entry name" value="PLP-dependent transferases"/>
    <property type="match status" value="1"/>
</dbReference>
<name>A0A319DCF3_9EURO</name>
<protein>
    <recommendedName>
        <fullName evidence="4">aspartate transaminase</fullName>
        <ecNumber evidence="4">2.6.1.1</ecNumber>
    </recommendedName>
    <alternativeName>
        <fullName evidence="8">Transaminase A</fullName>
    </alternativeName>
</protein>
<dbReference type="InterPro" id="IPR000796">
    <property type="entry name" value="Asp_trans"/>
</dbReference>
<keyword evidence="7" id="KW-0663">Pyridoxal phosphate</keyword>
<sequence length="413" mass="46099">MSYRSILRPDVVPLAEEDQFYRIEVACEADHSDRKVDLGIGAYRDDNGQSWILPSVKRAQDILIRDPSFNHDYLPVEGNVSFTSAAQKIILGADSPAIKENRLCPFQTISGTGAVSLASCFLSEFMPSTTILVPTETWTVHWDIFAKAHLQADSYPYLSANENTLDLDGMLSALKSARPGSIVLLHPCAHNPTGIDPTDEQWKEIAMVFYEQNLVPLFDCAYQGFASGSLSQDNFAIRHFVEEGFEIIIAQSFSKIMGLYGQQVGVFHYIAPPGSDALNTVNRVASQIALRQLATISTPPSYGARIASIILNNPGLLGEWKENLHTMFTRITQMRRVLYQELTLLGTPGNWEQITRQTGMFSYTDVTAAQVQELQTRWHVYILSSGRISMAGLNTHNVRYFAEALDDVVRRIK</sequence>
<gene>
    <name evidence="10" type="ORF">BO71DRAFT_453897</name>
</gene>
<dbReference type="FunFam" id="3.40.640.10:FF:000066">
    <property type="entry name" value="Aspartate aminotransferase"/>
    <property type="match status" value="1"/>
</dbReference>
<evidence type="ECO:0000313" key="10">
    <source>
        <dbReference type="EMBL" id="PYH88713.1"/>
    </source>
</evidence>
<dbReference type="InterPro" id="IPR015421">
    <property type="entry name" value="PyrdxlP-dep_Trfase_major"/>
</dbReference>
<evidence type="ECO:0000256" key="1">
    <source>
        <dbReference type="ARBA" id="ARBA00001933"/>
    </source>
</evidence>
<evidence type="ECO:0000256" key="3">
    <source>
        <dbReference type="ARBA" id="ARBA00011738"/>
    </source>
</evidence>
<comment type="similarity">
    <text evidence="2">Belongs to the class-I pyridoxal-phosphate-dependent aminotransferase family.</text>
</comment>
<evidence type="ECO:0000256" key="4">
    <source>
        <dbReference type="ARBA" id="ARBA00012753"/>
    </source>
</evidence>
<dbReference type="GO" id="GO:0006532">
    <property type="term" value="P:aspartate biosynthetic process"/>
    <property type="evidence" value="ECO:0007669"/>
    <property type="project" value="TreeGrafter"/>
</dbReference>
<keyword evidence="6 10" id="KW-0808">Transferase</keyword>
<dbReference type="NCBIfam" id="NF006719">
    <property type="entry name" value="PRK09257.1"/>
    <property type="match status" value="1"/>
</dbReference>
<dbReference type="OrthoDB" id="6752799at2759"/>
<evidence type="ECO:0000313" key="11">
    <source>
        <dbReference type="Proteomes" id="UP000247810"/>
    </source>
</evidence>
<keyword evidence="11" id="KW-1185">Reference proteome</keyword>
<dbReference type="PRINTS" id="PR00799">
    <property type="entry name" value="TRANSAMINASE"/>
</dbReference>
<dbReference type="CDD" id="cd00609">
    <property type="entry name" value="AAT_like"/>
    <property type="match status" value="1"/>
</dbReference>
<accession>A0A319DCF3</accession>
<reference evidence="10 11" key="1">
    <citation type="submission" date="2018-02" db="EMBL/GenBank/DDBJ databases">
        <title>The genomes of Aspergillus section Nigri reveals drivers in fungal speciation.</title>
        <authorList>
            <consortium name="DOE Joint Genome Institute"/>
            <person name="Vesth T.C."/>
            <person name="Nybo J."/>
            <person name="Theobald S."/>
            <person name="Brandl J."/>
            <person name="Frisvad J.C."/>
            <person name="Nielsen K.F."/>
            <person name="Lyhne E.K."/>
            <person name="Kogle M.E."/>
            <person name="Kuo A."/>
            <person name="Riley R."/>
            <person name="Clum A."/>
            <person name="Nolan M."/>
            <person name="Lipzen A."/>
            <person name="Salamov A."/>
            <person name="Henrissat B."/>
            <person name="Wiebenga A."/>
            <person name="De vries R.P."/>
            <person name="Grigoriev I.V."/>
            <person name="Mortensen U.H."/>
            <person name="Andersen M.R."/>
            <person name="Baker S.E."/>
        </authorList>
    </citation>
    <scope>NUCLEOTIDE SEQUENCE [LARGE SCALE GENOMIC DNA]</scope>
    <source>
        <strain evidence="10 11">CBS 707.79</strain>
    </source>
</reference>